<evidence type="ECO:0000259" key="2">
    <source>
        <dbReference type="Pfam" id="PF07786"/>
    </source>
</evidence>
<feature type="transmembrane region" description="Helical" evidence="1">
    <location>
        <begin position="106"/>
        <end position="128"/>
    </location>
</feature>
<evidence type="ECO:0000313" key="3">
    <source>
        <dbReference type="EMBL" id="QKJ20302.1"/>
    </source>
</evidence>
<feature type="transmembrane region" description="Helical" evidence="1">
    <location>
        <begin position="288"/>
        <end position="314"/>
    </location>
</feature>
<accession>A0A7D4TPE3</accession>
<protein>
    <submittedName>
        <fullName evidence="3">DUF1624 domain-containing protein</fullName>
    </submittedName>
</protein>
<dbReference type="Proteomes" id="UP000502498">
    <property type="component" value="Chromosome"/>
</dbReference>
<feature type="transmembrane region" description="Helical" evidence="1">
    <location>
        <begin position="256"/>
        <end position="276"/>
    </location>
</feature>
<proteinExistence type="predicted"/>
<feature type="domain" description="Heparan-alpha-glucosaminide N-acetyltransferase catalytic" evidence="2">
    <location>
        <begin position="28"/>
        <end position="174"/>
    </location>
</feature>
<feature type="transmembrane region" description="Helical" evidence="1">
    <location>
        <begin position="68"/>
        <end position="85"/>
    </location>
</feature>
<feature type="transmembrane region" description="Helical" evidence="1">
    <location>
        <begin position="191"/>
        <end position="208"/>
    </location>
</feature>
<keyword evidence="1" id="KW-1133">Transmembrane helix</keyword>
<dbReference type="RefSeq" id="WP_172990737.1">
    <property type="nucleotide sequence ID" value="NZ_CP054038.1"/>
</dbReference>
<dbReference type="EMBL" id="CP054038">
    <property type="protein sequence ID" value="QKJ20302.1"/>
    <property type="molecule type" value="Genomic_DNA"/>
</dbReference>
<evidence type="ECO:0000256" key="1">
    <source>
        <dbReference type="SAM" id="Phobius"/>
    </source>
</evidence>
<gene>
    <name evidence="3" type="ORF">HQM25_13660</name>
</gene>
<keyword evidence="1" id="KW-0472">Membrane</keyword>
<dbReference type="AlphaFoldDB" id="A0A7D4TPE3"/>
<organism evidence="3 4">
    <name type="scientific">Microbacterium hominis</name>
    <dbReference type="NCBI Taxonomy" id="162426"/>
    <lineage>
        <taxon>Bacteria</taxon>
        <taxon>Bacillati</taxon>
        <taxon>Actinomycetota</taxon>
        <taxon>Actinomycetes</taxon>
        <taxon>Micrococcales</taxon>
        <taxon>Microbacteriaceae</taxon>
        <taxon>Microbacterium</taxon>
    </lineage>
</organism>
<keyword evidence="1" id="KW-0812">Transmembrane</keyword>
<feature type="transmembrane region" description="Helical" evidence="1">
    <location>
        <begin position="134"/>
        <end position="155"/>
    </location>
</feature>
<reference evidence="3 4" key="1">
    <citation type="submission" date="2020-05" db="EMBL/GenBank/DDBJ databases">
        <title>Strain PA2F3 complete genome.</title>
        <authorList>
            <person name="Kim Y.-S."/>
            <person name="Kim S.-J."/>
            <person name="Jung H.-k."/>
            <person name="Kim S.-E."/>
            <person name="Kim K.-H."/>
        </authorList>
    </citation>
    <scope>NUCLEOTIDE SEQUENCE [LARGE SCALE GENOMIC DNA]</scope>
    <source>
        <strain evidence="3 4">PA2F3</strain>
    </source>
</reference>
<feature type="transmembrane region" description="Helical" evidence="1">
    <location>
        <begin position="217"/>
        <end position="236"/>
    </location>
</feature>
<sequence>MSVEPESVPSSVARDAHRERGAVGGARLVVPDVLRGTALLAMLIAHAAPFLPDLPAWMLFVSGNINDLASPLFALVMGMSAQLVVQRTATDRRFVMLVQQFTRGAVLILLGLILTEWGSWVAVVLSYLGLLLIVGAPILLLSTRWVAAIAIAMAVLSQPINDGSRQWLMWVFSDPTGFLPQLAMWTSVGGSYRLTNLLPFFLLGALLLRHGLRRDGLLWMLLAIAPLAYAVQPVVQGVFGVEVIASGSYVDTLHDLGLVLVTYVGVVLLAEVRAAGARRVIDAVFVPLRALGALALSIYVLHVGVLALIGGRVFPDENHVWEWLVIVPGMVLVAWLWWRFVGTGPIEWGMGWLTGRPKPRPGAAR</sequence>
<feature type="transmembrane region" description="Helical" evidence="1">
    <location>
        <begin position="320"/>
        <end position="338"/>
    </location>
</feature>
<evidence type="ECO:0000313" key="4">
    <source>
        <dbReference type="Proteomes" id="UP000502498"/>
    </source>
</evidence>
<dbReference type="InterPro" id="IPR012429">
    <property type="entry name" value="HGSNAT_cat"/>
</dbReference>
<dbReference type="Pfam" id="PF07786">
    <property type="entry name" value="HGSNAT_cat"/>
    <property type="match status" value="1"/>
</dbReference>
<name>A0A7D4TPE3_9MICO</name>